<dbReference type="EMBL" id="JARTCD010000428">
    <property type="protein sequence ID" value="KAJ8651231.1"/>
    <property type="molecule type" value="Genomic_DNA"/>
</dbReference>
<keyword evidence="2" id="KW-1185">Reference proteome</keyword>
<dbReference type="Proteomes" id="UP001234581">
    <property type="component" value="Unassembled WGS sequence"/>
</dbReference>
<proteinExistence type="predicted"/>
<comment type="caution">
    <text evidence="1">The sequence shown here is derived from an EMBL/GenBank/DDBJ whole genome shotgun (WGS) entry which is preliminary data.</text>
</comment>
<name>A0AAD7XSF8_9FUNG</name>
<organism evidence="1 2">
    <name type="scientific">Lichtheimia ornata</name>
    <dbReference type="NCBI Taxonomy" id="688661"/>
    <lineage>
        <taxon>Eukaryota</taxon>
        <taxon>Fungi</taxon>
        <taxon>Fungi incertae sedis</taxon>
        <taxon>Mucoromycota</taxon>
        <taxon>Mucoromycotina</taxon>
        <taxon>Mucoromycetes</taxon>
        <taxon>Mucorales</taxon>
        <taxon>Lichtheimiaceae</taxon>
        <taxon>Lichtheimia</taxon>
    </lineage>
</organism>
<feature type="non-terminal residue" evidence="1">
    <location>
        <position position="1"/>
    </location>
</feature>
<accession>A0AAD7XSF8</accession>
<evidence type="ECO:0000313" key="1">
    <source>
        <dbReference type="EMBL" id="KAJ8651231.1"/>
    </source>
</evidence>
<dbReference type="RefSeq" id="XP_058336146.1">
    <property type="nucleotide sequence ID" value="XM_058493088.1"/>
</dbReference>
<evidence type="ECO:0000313" key="2">
    <source>
        <dbReference type="Proteomes" id="UP001234581"/>
    </source>
</evidence>
<dbReference type="AlphaFoldDB" id="A0AAD7XSF8"/>
<sequence length="241" mass="26518">MLFLSRLDTTLKGVNSSHGWDHLLFFGKRTSSMCTTIVDNAKRMKMPMDEAAELVSTLPKPNSSSITVNDILDWDKATKKILKETSCYKGIKKRLALESTTSITFQVAIRTSPVSPSDYDCFAYVDFRIAEKLVHHFLDLIQAPAKSFMNAPLNAQQLVPPLFSSSTCSLYPVMTRSSSCGMIEVSVEPSGFVKWDGLGLAVGNACPDALPMVAEFAGSIHTLLKKNNDHAKLLLHAKDMV</sequence>
<reference evidence="1 2" key="1">
    <citation type="submission" date="2023-03" db="EMBL/GenBank/DDBJ databases">
        <title>Genome sequence of Lichtheimia ornata CBS 291.66.</title>
        <authorList>
            <person name="Mohabir J.T."/>
            <person name="Shea T.P."/>
            <person name="Kurbessoian T."/>
            <person name="Berby B."/>
            <person name="Fontaine J."/>
            <person name="Livny J."/>
            <person name="Gnirke A."/>
            <person name="Stajich J.E."/>
            <person name="Cuomo C.A."/>
        </authorList>
    </citation>
    <scope>NUCLEOTIDE SEQUENCE [LARGE SCALE GENOMIC DNA]</scope>
    <source>
        <strain evidence="1">CBS 291.66</strain>
    </source>
</reference>
<dbReference type="GeneID" id="83220544"/>
<protein>
    <submittedName>
        <fullName evidence="1">Uncharacterized protein</fullName>
    </submittedName>
</protein>
<gene>
    <name evidence="1" type="ORF">O0I10_013304</name>
</gene>